<comment type="caution">
    <text evidence="1">The sequence shown here is derived from an EMBL/GenBank/DDBJ whole genome shotgun (WGS) entry which is preliminary data.</text>
</comment>
<dbReference type="AlphaFoldDB" id="A0AAW9A5M7"/>
<dbReference type="GO" id="GO:0030420">
    <property type="term" value="P:establishment of competence for transformation"/>
    <property type="evidence" value="ECO:0007669"/>
    <property type="project" value="InterPro"/>
</dbReference>
<dbReference type="EMBL" id="JAUBDJ010000002">
    <property type="protein sequence ID" value="MDW0116229.1"/>
    <property type="molecule type" value="Genomic_DNA"/>
</dbReference>
<dbReference type="Proteomes" id="UP001271648">
    <property type="component" value="Unassembled WGS sequence"/>
</dbReference>
<accession>A0AAW9A5M7</accession>
<sequence length="173" mass="19897">MKDEISLFISRTLALKSVHSGKYFSKIITMDGIYFSTLKPIDLLNKACLRHHSSKAGRKEAAKELLKYRQKTPFLISDEVGVFPTNGSKNPDCIWIFSHFFDAKRLDSKNTLLTFNNEITINVPVSLYTVTKQKTRLHTLLSHVQYSKNQYISEQSLFGVKEEHTKYDTESTD</sequence>
<name>A0AAW9A5M7_9BACL</name>
<dbReference type="RefSeq" id="WP_283732921.1">
    <property type="nucleotide sequence ID" value="NZ_CP125968.1"/>
</dbReference>
<dbReference type="Pfam" id="PF06338">
    <property type="entry name" value="ComK"/>
    <property type="match status" value="1"/>
</dbReference>
<protein>
    <submittedName>
        <fullName evidence="1">Competence protein ComK</fullName>
    </submittedName>
</protein>
<evidence type="ECO:0000313" key="1">
    <source>
        <dbReference type="EMBL" id="MDW0116229.1"/>
    </source>
</evidence>
<proteinExistence type="predicted"/>
<keyword evidence="2" id="KW-1185">Reference proteome</keyword>
<gene>
    <name evidence="1" type="ORF">QTL97_04735</name>
</gene>
<dbReference type="InterPro" id="IPR010461">
    <property type="entry name" value="ComK"/>
</dbReference>
<evidence type="ECO:0000313" key="2">
    <source>
        <dbReference type="Proteomes" id="UP001271648"/>
    </source>
</evidence>
<organism evidence="1 2">
    <name type="scientific">Sporosarcina thermotolerans</name>
    <dbReference type="NCBI Taxonomy" id="633404"/>
    <lineage>
        <taxon>Bacteria</taxon>
        <taxon>Bacillati</taxon>
        <taxon>Bacillota</taxon>
        <taxon>Bacilli</taxon>
        <taxon>Bacillales</taxon>
        <taxon>Caryophanaceae</taxon>
        <taxon>Sporosarcina</taxon>
    </lineage>
</organism>
<reference evidence="1 2" key="1">
    <citation type="submission" date="2023-06" db="EMBL/GenBank/DDBJ databases">
        <title>Sporosarcina sp. nov., isolated from Korean traditional fermented seafood 'Jeotgal'.</title>
        <authorList>
            <person name="Yang A.I."/>
            <person name="Shin N.-R."/>
        </authorList>
    </citation>
    <scope>NUCLEOTIDE SEQUENCE [LARGE SCALE GENOMIC DNA]</scope>
    <source>
        <strain evidence="1 2">KCTC43456</strain>
    </source>
</reference>